<dbReference type="GO" id="GO:0004479">
    <property type="term" value="F:methionyl-tRNA formyltransferase activity"/>
    <property type="evidence" value="ECO:0007669"/>
    <property type="project" value="UniProtKB-UniRule"/>
</dbReference>
<comment type="similarity">
    <text evidence="1 5">Belongs to the Fmt family.</text>
</comment>
<dbReference type="InterPro" id="IPR036477">
    <property type="entry name" value="Formyl_transf_N_sf"/>
</dbReference>
<evidence type="ECO:0000256" key="5">
    <source>
        <dbReference type="HAMAP-Rule" id="MF_00182"/>
    </source>
</evidence>
<gene>
    <name evidence="5" type="primary">fmt</name>
    <name evidence="8" type="ORF">A3A97_01860</name>
</gene>
<protein>
    <recommendedName>
        <fullName evidence="2 5">Methionyl-tRNA formyltransferase</fullName>
        <ecNumber evidence="2 5">2.1.2.9</ecNumber>
    </recommendedName>
</protein>
<evidence type="ECO:0000256" key="4">
    <source>
        <dbReference type="ARBA" id="ARBA00022917"/>
    </source>
</evidence>
<reference evidence="8 9" key="1">
    <citation type="journal article" date="2016" name="Nat. Commun.">
        <title>Thousands of microbial genomes shed light on interconnected biogeochemical processes in an aquifer system.</title>
        <authorList>
            <person name="Anantharaman K."/>
            <person name="Brown C.T."/>
            <person name="Hug L.A."/>
            <person name="Sharon I."/>
            <person name="Castelle C.J."/>
            <person name="Probst A.J."/>
            <person name="Thomas B.C."/>
            <person name="Singh A."/>
            <person name="Wilkins M.J."/>
            <person name="Karaoz U."/>
            <person name="Brodie E.L."/>
            <person name="Williams K.H."/>
            <person name="Hubbard S.S."/>
            <person name="Banfield J.F."/>
        </authorList>
    </citation>
    <scope>NUCLEOTIDE SEQUENCE [LARGE SCALE GENOMIC DNA]</scope>
</reference>
<dbReference type="Pfam" id="PF02911">
    <property type="entry name" value="Formyl_trans_C"/>
    <property type="match status" value="1"/>
</dbReference>
<dbReference type="CDD" id="cd08646">
    <property type="entry name" value="FMT_core_Met-tRNA-FMT_N"/>
    <property type="match status" value="1"/>
</dbReference>
<dbReference type="PANTHER" id="PTHR11138">
    <property type="entry name" value="METHIONYL-TRNA FORMYLTRANSFERASE"/>
    <property type="match status" value="1"/>
</dbReference>
<dbReference type="CDD" id="cd08704">
    <property type="entry name" value="Met_tRNA_FMT_C"/>
    <property type="match status" value="1"/>
</dbReference>
<evidence type="ECO:0000313" key="9">
    <source>
        <dbReference type="Proteomes" id="UP000176951"/>
    </source>
</evidence>
<evidence type="ECO:0000313" key="8">
    <source>
        <dbReference type="EMBL" id="OHA51923.1"/>
    </source>
</evidence>
<dbReference type="PROSITE" id="PS00373">
    <property type="entry name" value="GART"/>
    <property type="match status" value="1"/>
</dbReference>
<dbReference type="InterPro" id="IPR011034">
    <property type="entry name" value="Formyl_transferase-like_C_sf"/>
</dbReference>
<sequence length="312" mass="34850">MINKIIFFGTSEFGIPILDELRCAKYNIVDIVTAPDTPAGRGYEIQKSAIKKWAEQANIKTLQPEDLKDKKFVEELSAFGADMFIMAAYGKIIPKNILDIPSHGTINVHPSLLPKYRGASPIQTAILNGEQETGVTLILADEQMDHGPIIAQEKTYIEATDTNKSLHWRLASVASEMIIKTLPKWVENRIKPIEQIHAEATYTKIILRQDGKIDWTKPAQELERAIRAYYPWPGTFTFLPNGKRLKILESELLKENFDYAPGTIFETADGQAAVTCGKEAIILKKIQKEGAEVTDGKSFTNGHRNLTGIALK</sequence>
<evidence type="ECO:0000259" key="7">
    <source>
        <dbReference type="Pfam" id="PF02911"/>
    </source>
</evidence>
<comment type="catalytic activity">
    <reaction evidence="5">
        <text>L-methionyl-tRNA(fMet) + (6R)-10-formyltetrahydrofolate = N-formyl-L-methionyl-tRNA(fMet) + (6S)-5,6,7,8-tetrahydrofolate + H(+)</text>
        <dbReference type="Rhea" id="RHEA:24380"/>
        <dbReference type="Rhea" id="RHEA-COMP:9952"/>
        <dbReference type="Rhea" id="RHEA-COMP:9953"/>
        <dbReference type="ChEBI" id="CHEBI:15378"/>
        <dbReference type="ChEBI" id="CHEBI:57453"/>
        <dbReference type="ChEBI" id="CHEBI:78530"/>
        <dbReference type="ChEBI" id="CHEBI:78844"/>
        <dbReference type="ChEBI" id="CHEBI:195366"/>
        <dbReference type="EC" id="2.1.2.9"/>
    </reaction>
</comment>
<dbReference type="InterPro" id="IPR002376">
    <property type="entry name" value="Formyl_transf_N"/>
</dbReference>
<dbReference type="HAMAP" id="MF_00182">
    <property type="entry name" value="Formyl_trans"/>
    <property type="match status" value="1"/>
</dbReference>
<dbReference type="AlphaFoldDB" id="A0A1G2PUE5"/>
<comment type="function">
    <text evidence="5">Attaches a formyl group to the free amino group of methionyl-tRNA(fMet). The formyl group appears to play a dual role in the initiator identity of N-formylmethionyl-tRNA by promoting its recognition by IF2 and preventing the misappropriation of this tRNA by the elongation apparatus.</text>
</comment>
<dbReference type="EC" id="2.1.2.9" evidence="2 5"/>
<evidence type="ECO:0000256" key="3">
    <source>
        <dbReference type="ARBA" id="ARBA00022679"/>
    </source>
</evidence>
<dbReference type="InterPro" id="IPR005794">
    <property type="entry name" value="Fmt"/>
</dbReference>
<feature type="domain" description="Formyl transferase N-terminal" evidence="6">
    <location>
        <begin position="4"/>
        <end position="181"/>
    </location>
</feature>
<evidence type="ECO:0000256" key="1">
    <source>
        <dbReference type="ARBA" id="ARBA00010699"/>
    </source>
</evidence>
<feature type="domain" description="Formyl transferase C-terminal" evidence="7">
    <location>
        <begin position="208"/>
        <end position="304"/>
    </location>
</feature>
<evidence type="ECO:0000259" key="6">
    <source>
        <dbReference type="Pfam" id="PF00551"/>
    </source>
</evidence>
<dbReference type="SUPFAM" id="SSF53328">
    <property type="entry name" value="Formyltransferase"/>
    <property type="match status" value="1"/>
</dbReference>
<dbReference type="NCBIfam" id="TIGR00460">
    <property type="entry name" value="fmt"/>
    <property type="match status" value="1"/>
</dbReference>
<dbReference type="PANTHER" id="PTHR11138:SF5">
    <property type="entry name" value="METHIONYL-TRNA FORMYLTRANSFERASE, MITOCHONDRIAL"/>
    <property type="match status" value="1"/>
</dbReference>
<dbReference type="EMBL" id="MHSW01000016">
    <property type="protein sequence ID" value="OHA51923.1"/>
    <property type="molecule type" value="Genomic_DNA"/>
</dbReference>
<dbReference type="InterPro" id="IPR044135">
    <property type="entry name" value="Met-tRNA-FMT_C"/>
</dbReference>
<evidence type="ECO:0000256" key="2">
    <source>
        <dbReference type="ARBA" id="ARBA00012261"/>
    </source>
</evidence>
<accession>A0A1G2PUE5</accession>
<dbReference type="Gene3D" id="3.40.50.12230">
    <property type="match status" value="1"/>
</dbReference>
<keyword evidence="3 5" id="KW-0808">Transferase</keyword>
<name>A0A1G2PUE5_9BACT</name>
<dbReference type="GO" id="GO:0005829">
    <property type="term" value="C:cytosol"/>
    <property type="evidence" value="ECO:0007669"/>
    <property type="project" value="TreeGrafter"/>
</dbReference>
<keyword evidence="4 5" id="KW-0648">Protein biosynthesis</keyword>
<feature type="binding site" evidence="5">
    <location>
        <begin position="111"/>
        <end position="114"/>
    </location>
    <ligand>
        <name>(6S)-5,6,7,8-tetrahydrofolate</name>
        <dbReference type="ChEBI" id="CHEBI:57453"/>
    </ligand>
</feature>
<dbReference type="InterPro" id="IPR001555">
    <property type="entry name" value="GART_AS"/>
</dbReference>
<organism evidence="8 9">
    <name type="scientific">Candidatus Terrybacteria bacterium RIFCSPLOWO2_01_FULL_40_23</name>
    <dbReference type="NCBI Taxonomy" id="1802366"/>
    <lineage>
        <taxon>Bacteria</taxon>
        <taxon>Candidatus Terryibacteriota</taxon>
    </lineage>
</organism>
<dbReference type="Proteomes" id="UP000176951">
    <property type="component" value="Unassembled WGS sequence"/>
</dbReference>
<comment type="caution">
    <text evidence="8">The sequence shown here is derived from an EMBL/GenBank/DDBJ whole genome shotgun (WGS) entry which is preliminary data.</text>
</comment>
<dbReference type="InterPro" id="IPR005793">
    <property type="entry name" value="Formyl_trans_C"/>
</dbReference>
<dbReference type="SUPFAM" id="SSF50486">
    <property type="entry name" value="FMT C-terminal domain-like"/>
    <property type="match status" value="1"/>
</dbReference>
<proteinExistence type="inferred from homology"/>
<dbReference type="Pfam" id="PF00551">
    <property type="entry name" value="Formyl_trans_N"/>
    <property type="match status" value="1"/>
</dbReference>
<dbReference type="InterPro" id="IPR041711">
    <property type="entry name" value="Met-tRNA-FMT_N"/>
</dbReference>